<accession>A0A9P6EK43</accession>
<keyword evidence="5" id="KW-1185">Reference proteome</keyword>
<dbReference type="AlphaFoldDB" id="A0A9P6EK43"/>
<evidence type="ECO:0000256" key="2">
    <source>
        <dbReference type="SAM" id="Phobius"/>
    </source>
</evidence>
<comment type="caution">
    <text evidence="4">The sequence shown here is derived from an EMBL/GenBank/DDBJ whole genome shotgun (WGS) entry which is preliminary data.</text>
</comment>
<sequence>MLRNSTVFVDYPVLNPGAPLRFLDPQIAMEFELGHYVIVGSMAVMVWDFIISIPEDFRLVRKTKLTFMTGVFLAMRVTAVLSLLYATIVDTAKLQDCARHENIDLILFMVNRTCTSFLFYSRVLAVYRRNHCVLAFFGALWLFVIGSASTLFKVVTGSNVGPTPYCAVEVQKGTLLFLTPAAEAVFDTSLCIAVTYRLVSLRSTPETRHTWKRWLAIDKDQNRSLSDRFLRDSQLYFLLTACIKVPELIMMIALAVGTSSISPIQFVLVYPDLLIVNVLASKIYRNMRLGQPGLLAASSHSTTMPNISHIRIGNGGTSSDEVEMATYPQKSKDEEHRYPPGILYKSSKSTILSDSQNGANTA</sequence>
<feature type="transmembrane region" description="Helical" evidence="2">
    <location>
        <begin position="65"/>
        <end position="85"/>
    </location>
</feature>
<feature type="transmembrane region" description="Helical" evidence="2">
    <location>
        <begin position="105"/>
        <end position="125"/>
    </location>
</feature>
<dbReference type="Pfam" id="PF20151">
    <property type="entry name" value="DUF6533"/>
    <property type="match status" value="1"/>
</dbReference>
<evidence type="ECO:0000259" key="3">
    <source>
        <dbReference type="Pfam" id="PF20151"/>
    </source>
</evidence>
<reference evidence="4" key="1">
    <citation type="submission" date="2020-11" db="EMBL/GenBank/DDBJ databases">
        <authorList>
            <consortium name="DOE Joint Genome Institute"/>
            <person name="Ahrendt S."/>
            <person name="Riley R."/>
            <person name="Andreopoulos W."/>
            <person name="Labutti K."/>
            <person name="Pangilinan J."/>
            <person name="Ruiz-Duenas F.J."/>
            <person name="Barrasa J.M."/>
            <person name="Sanchez-Garcia M."/>
            <person name="Camarero S."/>
            <person name="Miyauchi S."/>
            <person name="Serrano A."/>
            <person name="Linde D."/>
            <person name="Babiker R."/>
            <person name="Drula E."/>
            <person name="Ayuso-Fernandez I."/>
            <person name="Pacheco R."/>
            <person name="Padilla G."/>
            <person name="Ferreira P."/>
            <person name="Barriuso J."/>
            <person name="Kellner H."/>
            <person name="Castanera R."/>
            <person name="Alfaro M."/>
            <person name="Ramirez L."/>
            <person name="Pisabarro A.G."/>
            <person name="Kuo A."/>
            <person name="Tritt A."/>
            <person name="Lipzen A."/>
            <person name="He G."/>
            <person name="Yan M."/>
            <person name="Ng V."/>
            <person name="Cullen D."/>
            <person name="Martin F."/>
            <person name="Rosso M.-N."/>
            <person name="Henrissat B."/>
            <person name="Hibbett D."/>
            <person name="Martinez A.T."/>
            <person name="Grigoriev I.V."/>
        </authorList>
    </citation>
    <scope>NUCLEOTIDE SEQUENCE</scope>
    <source>
        <strain evidence="4">CBS 506.95</strain>
    </source>
</reference>
<dbReference type="Proteomes" id="UP000807306">
    <property type="component" value="Unassembled WGS sequence"/>
</dbReference>
<keyword evidence="2" id="KW-0812">Transmembrane</keyword>
<feature type="transmembrane region" description="Helical" evidence="2">
    <location>
        <begin position="132"/>
        <end position="155"/>
    </location>
</feature>
<keyword evidence="2" id="KW-0472">Membrane</keyword>
<organism evidence="4 5">
    <name type="scientific">Crepidotus variabilis</name>
    <dbReference type="NCBI Taxonomy" id="179855"/>
    <lineage>
        <taxon>Eukaryota</taxon>
        <taxon>Fungi</taxon>
        <taxon>Dikarya</taxon>
        <taxon>Basidiomycota</taxon>
        <taxon>Agaricomycotina</taxon>
        <taxon>Agaricomycetes</taxon>
        <taxon>Agaricomycetidae</taxon>
        <taxon>Agaricales</taxon>
        <taxon>Agaricineae</taxon>
        <taxon>Crepidotaceae</taxon>
        <taxon>Crepidotus</taxon>
    </lineage>
</organism>
<feature type="region of interest" description="Disordered" evidence="1">
    <location>
        <begin position="311"/>
        <end position="362"/>
    </location>
</feature>
<dbReference type="OrthoDB" id="3038990at2759"/>
<feature type="transmembrane region" description="Helical" evidence="2">
    <location>
        <begin position="33"/>
        <end position="53"/>
    </location>
</feature>
<proteinExistence type="predicted"/>
<feature type="domain" description="DUF6533" evidence="3">
    <location>
        <begin position="36"/>
        <end position="80"/>
    </location>
</feature>
<evidence type="ECO:0000313" key="5">
    <source>
        <dbReference type="Proteomes" id="UP000807306"/>
    </source>
</evidence>
<feature type="compositionally biased region" description="Polar residues" evidence="1">
    <location>
        <begin position="346"/>
        <end position="362"/>
    </location>
</feature>
<dbReference type="EMBL" id="MU157839">
    <property type="protein sequence ID" value="KAF9530535.1"/>
    <property type="molecule type" value="Genomic_DNA"/>
</dbReference>
<protein>
    <recommendedName>
        <fullName evidence="3">DUF6533 domain-containing protein</fullName>
    </recommendedName>
</protein>
<feature type="transmembrane region" description="Helical" evidence="2">
    <location>
        <begin position="175"/>
        <end position="199"/>
    </location>
</feature>
<evidence type="ECO:0000256" key="1">
    <source>
        <dbReference type="SAM" id="MobiDB-lite"/>
    </source>
</evidence>
<feature type="transmembrane region" description="Helical" evidence="2">
    <location>
        <begin position="262"/>
        <end position="280"/>
    </location>
</feature>
<evidence type="ECO:0000313" key="4">
    <source>
        <dbReference type="EMBL" id="KAF9530535.1"/>
    </source>
</evidence>
<dbReference type="InterPro" id="IPR045340">
    <property type="entry name" value="DUF6533"/>
</dbReference>
<keyword evidence="2" id="KW-1133">Transmembrane helix</keyword>
<feature type="transmembrane region" description="Helical" evidence="2">
    <location>
        <begin position="235"/>
        <end position="256"/>
    </location>
</feature>
<gene>
    <name evidence="4" type="ORF">CPB83DRAFT_850496</name>
</gene>
<name>A0A9P6EK43_9AGAR</name>